<proteinExistence type="predicted"/>
<organism evidence="1 2">
    <name type="scientific">Mycolicibacterium arenosum</name>
    <dbReference type="NCBI Taxonomy" id="2952157"/>
    <lineage>
        <taxon>Bacteria</taxon>
        <taxon>Bacillati</taxon>
        <taxon>Actinomycetota</taxon>
        <taxon>Actinomycetes</taxon>
        <taxon>Mycobacteriales</taxon>
        <taxon>Mycobacteriaceae</taxon>
        <taxon>Mycolicibacterium</taxon>
    </lineage>
</organism>
<gene>
    <name evidence="1" type="ORF">NM203_06770</name>
</gene>
<dbReference type="EMBL" id="JANDBD010000002">
    <property type="protein sequence ID" value="MCP9271884.1"/>
    <property type="molecule type" value="Genomic_DNA"/>
</dbReference>
<evidence type="ECO:0000313" key="2">
    <source>
        <dbReference type="Proteomes" id="UP001651690"/>
    </source>
</evidence>
<dbReference type="InterPro" id="IPR014752">
    <property type="entry name" value="Arrestin-like_C"/>
</dbReference>
<dbReference type="RefSeq" id="WP_255058987.1">
    <property type="nucleotide sequence ID" value="NZ_JANDBD010000002.1"/>
</dbReference>
<dbReference type="Gene3D" id="2.60.40.640">
    <property type="match status" value="1"/>
</dbReference>
<name>A0ABT1LYB4_9MYCO</name>
<dbReference type="Proteomes" id="UP001651690">
    <property type="component" value="Unassembled WGS sequence"/>
</dbReference>
<evidence type="ECO:0008006" key="3">
    <source>
        <dbReference type="Google" id="ProtNLM"/>
    </source>
</evidence>
<sequence length="287" mass="30979">MADLVGPLNRSGGVRITVTPDAVRPRQTVTATVTVETPIDEVGSARLEWGYDNFYRYHVGSTDGGERDADGWVCVTRVEIPIAAGEFAGTSNSFRIPSWAPGSSPQLARWACRLVIDRGDVDVDERGVFDVVIGADDVDATDEAAAETEPYPGGGATEIDIVLPSPVWRAGEPITGHLVLRPGERVPLAEVAVYWQRHREHHPIERSPARSGVIDGPPTYLGTQIPLPPGDEYDMPFEVPLPADAAPSGTSVNSSVTWQLGARVVYQGATRRQIERARRPIVVVNAS</sequence>
<reference evidence="1 2" key="1">
    <citation type="submission" date="2022-06" db="EMBL/GenBank/DDBJ databases">
        <title>Mycolicibacterium sp. CAU 1645 isolated from seawater.</title>
        <authorList>
            <person name="Kim W."/>
        </authorList>
    </citation>
    <scope>NUCLEOTIDE SEQUENCE [LARGE SCALE GENOMIC DNA]</scope>
    <source>
        <strain evidence="1 2">CAU 1645</strain>
    </source>
</reference>
<protein>
    <recommendedName>
        <fullName evidence="3">Arrestin-like N-terminal domain-containing protein</fullName>
    </recommendedName>
</protein>
<accession>A0ABT1LYB4</accession>
<comment type="caution">
    <text evidence="1">The sequence shown here is derived from an EMBL/GenBank/DDBJ whole genome shotgun (WGS) entry which is preliminary data.</text>
</comment>
<evidence type="ECO:0000313" key="1">
    <source>
        <dbReference type="EMBL" id="MCP9271884.1"/>
    </source>
</evidence>
<keyword evidence="2" id="KW-1185">Reference proteome</keyword>